<accession>A0ABV6MGY2</accession>
<evidence type="ECO:0000313" key="3">
    <source>
        <dbReference type="EMBL" id="MFC0533992.1"/>
    </source>
</evidence>
<feature type="chain" id="PRO_5046437517" evidence="2">
    <location>
        <begin position="32"/>
        <end position="277"/>
    </location>
</feature>
<sequence>MSRRTRLAVAAGTVAAATAGVFVLTVPNASAATLFSANFESGSSGWSKSGGDWSLTSDGSQTFQQSNTGTDRARQFAGDTGWTNYSVQGRVKPLAFGGSGSVVALASRVSSSTKMYRLALTNANRVELQYMNGSSVTVLAGVNRTVSTGTWYTLRIDTSGSTISGYVDGSLVGSATNTAVSAGRIGLFTGYASARFDDISVNDSGTTPPTTPPPTTGQPTTPPPTTPPPTTPPPSGSWPTPTGQVNVNGTISVSGTLDGGMRRYCCIGDGGQEESQD</sequence>
<feature type="non-terminal residue" evidence="3">
    <location>
        <position position="277"/>
    </location>
</feature>
<dbReference type="EMBL" id="JBHLUH010000097">
    <property type="protein sequence ID" value="MFC0533992.1"/>
    <property type="molecule type" value="Genomic_DNA"/>
</dbReference>
<dbReference type="Gene3D" id="2.60.120.560">
    <property type="entry name" value="Exo-inulinase, domain 1"/>
    <property type="match status" value="1"/>
</dbReference>
<feature type="region of interest" description="Disordered" evidence="1">
    <location>
        <begin position="199"/>
        <end position="249"/>
    </location>
</feature>
<feature type="signal peptide" evidence="2">
    <location>
        <begin position="1"/>
        <end position="31"/>
    </location>
</feature>
<dbReference type="InterPro" id="IPR013320">
    <property type="entry name" value="ConA-like_dom_sf"/>
</dbReference>
<proteinExistence type="predicted"/>
<comment type="caution">
    <text evidence="3">The sequence shown here is derived from an EMBL/GenBank/DDBJ whole genome shotgun (WGS) entry which is preliminary data.</text>
</comment>
<evidence type="ECO:0000256" key="1">
    <source>
        <dbReference type="SAM" id="MobiDB-lite"/>
    </source>
</evidence>
<dbReference type="RefSeq" id="WP_377262293.1">
    <property type="nucleotide sequence ID" value="NZ_JBHLUH010000097.1"/>
</dbReference>
<organism evidence="3 4">
    <name type="scientific">Phytohabitans kaempferiae</name>
    <dbReference type="NCBI Taxonomy" id="1620943"/>
    <lineage>
        <taxon>Bacteria</taxon>
        <taxon>Bacillati</taxon>
        <taxon>Actinomycetota</taxon>
        <taxon>Actinomycetes</taxon>
        <taxon>Micromonosporales</taxon>
        <taxon>Micromonosporaceae</taxon>
    </lineage>
</organism>
<dbReference type="Pfam" id="PF13385">
    <property type="entry name" value="Laminin_G_3"/>
    <property type="match status" value="1"/>
</dbReference>
<protein>
    <submittedName>
        <fullName evidence="3">LamG-like jellyroll fold domain-containing protein</fullName>
    </submittedName>
</protein>
<evidence type="ECO:0000256" key="2">
    <source>
        <dbReference type="SAM" id="SignalP"/>
    </source>
</evidence>
<keyword evidence="4" id="KW-1185">Reference proteome</keyword>
<dbReference type="Proteomes" id="UP001589867">
    <property type="component" value="Unassembled WGS sequence"/>
</dbReference>
<name>A0ABV6MGY2_9ACTN</name>
<feature type="compositionally biased region" description="Pro residues" evidence="1">
    <location>
        <begin position="209"/>
        <end position="236"/>
    </location>
</feature>
<gene>
    <name evidence="3" type="ORF">ACFFIA_40980</name>
</gene>
<dbReference type="SUPFAM" id="SSF49899">
    <property type="entry name" value="Concanavalin A-like lectins/glucanases"/>
    <property type="match status" value="1"/>
</dbReference>
<reference evidence="3 4" key="1">
    <citation type="submission" date="2024-09" db="EMBL/GenBank/DDBJ databases">
        <authorList>
            <person name="Sun Q."/>
            <person name="Mori K."/>
        </authorList>
    </citation>
    <scope>NUCLEOTIDE SEQUENCE [LARGE SCALE GENOMIC DNA]</scope>
    <source>
        <strain evidence="3 4">TBRC 3947</strain>
    </source>
</reference>
<evidence type="ECO:0000313" key="4">
    <source>
        <dbReference type="Proteomes" id="UP001589867"/>
    </source>
</evidence>
<keyword evidence="2" id="KW-0732">Signal</keyword>